<evidence type="ECO:0000313" key="1">
    <source>
        <dbReference type="EMBL" id="OTQ01210.1"/>
    </source>
</evidence>
<reference evidence="3 4" key="1">
    <citation type="submission" date="2017-03" db="EMBL/GenBank/DDBJ databases">
        <title>Comparative genomics of honeybee gut symbionts reveal geographically distinct and subgroup specific antibiotic resistance.</title>
        <authorList>
            <person name="Ludvigsen J."/>
            <person name="Porcellato D."/>
            <person name="Labee-Lund T.M."/>
            <person name="Amdam G.V."/>
            <person name="Rudi K."/>
        </authorList>
    </citation>
    <scope>NUCLEOTIDE SEQUENCE [LARGE SCALE GENOMIC DNA]</scope>
    <source>
        <strain evidence="1 4">A-7-12</strain>
        <strain evidence="2 3">A-9-12</strain>
    </source>
</reference>
<sequence length="68" mass="7648">MPNISLDAIDTINAKLGQADAITMLLRRECDEVTKLSDELRSYALWALTDLIIDSKKLLDNEIKRGSK</sequence>
<keyword evidence="3" id="KW-1185">Reference proteome</keyword>
<dbReference type="EMBL" id="NARP01000004">
    <property type="protein sequence ID" value="OTQ01210.1"/>
    <property type="molecule type" value="Genomic_DNA"/>
</dbReference>
<dbReference type="EMBL" id="NART01000025">
    <property type="protein sequence ID" value="OTQ10034.1"/>
    <property type="molecule type" value="Genomic_DNA"/>
</dbReference>
<dbReference type="RefSeq" id="WP_086300590.1">
    <property type="nucleotide sequence ID" value="NZ_NART01000025.1"/>
</dbReference>
<proteinExistence type="predicted"/>
<dbReference type="Proteomes" id="UP000194977">
    <property type="component" value="Unassembled WGS sequence"/>
</dbReference>
<gene>
    <name evidence="2" type="ORF">B6C91_06965</name>
    <name evidence="1" type="ORF">B6D08_02110</name>
</gene>
<evidence type="ECO:0000313" key="2">
    <source>
        <dbReference type="EMBL" id="OTQ10034.1"/>
    </source>
</evidence>
<name>A0A242NL05_9GAMM</name>
<dbReference type="AlphaFoldDB" id="A0A242NL05"/>
<comment type="caution">
    <text evidence="1">The sequence shown here is derived from an EMBL/GenBank/DDBJ whole genome shotgun (WGS) entry which is preliminary data.</text>
</comment>
<accession>A0A242NL05</accession>
<dbReference type="Proteomes" id="UP000194800">
    <property type="component" value="Unassembled WGS sequence"/>
</dbReference>
<organism evidence="1 4">
    <name type="scientific">Gilliamella apicola</name>
    <dbReference type="NCBI Taxonomy" id="1196095"/>
    <lineage>
        <taxon>Bacteria</taxon>
        <taxon>Pseudomonadati</taxon>
        <taxon>Pseudomonadota</taxon>
        <taxon>Gammaproteobacteria</taxon>
        <taxon>Orbales</taxon>
        <taxon>Orbaceae</taxon>
        <taxon>Gilliamella</taxon>
    </lineage>
</organism>
<protein>
    <submittedName>
        <fullName evidence="1">Uncharacterized protein</fullName>
    </submittedName>
</protein>
<evidence type="ECO:0000313" key="4">
    <source>
        <dbReference type="Proteomes" id="UP000194977"/>
    </source>
</evidence>
<evidence type="ECO:0000313" key="3">
    <source>
        <dbReference type="Proteomes" id="UP000194800"/>
    </source>
</evidence>